<dbReference type="AlphaFoldDB" id="A0A168MTY3"/>
<dbReference type="InterPro" id="IPR050742">
    <property type="entry name" value="Helicase_Restrict-Modif_Enz"/>
</dbReference>
<dbReference type="EMBL" id="LT552523">
    <property type="protein sequence ID" value="SAL99198.1"/>
    <property type="molecule type" value="Genomic_DNA"/>
</dbReference>
<dbReference type="OrthoDB" id="16911at2759"/>
<dbReference type="Pfam" id="PF04851">
    <property type="entry name" value="ResIII"/>
    <property type="match status" value="1"/>
</dbReference>
<dbReference type="InterPro" id="IPR006935">
    <property type="entry name" value="Helicase/UvrB_N"/>
</dbReference>
<dbReference type="GO" id="GO:0000403">
    <property type="term" value="F:Y-form DNA binding"/>
    <property type="evidence" value="ECO:0007669"/>
    <property type="project" value="TreeGrafter"/>
</dbReference>
<feature type="domain" description="Helicase ATP-binding" evidence="3">
    <location>
        <begin position="62"/>
        <end position="227"/>
    </location>
</feature>
<dbReference type="Proteomes" id="UP000078561">
    <property type="component" value="Unassembled WGS sequence"/>
</dbReference>
<evidence type="ECO:0000259" key="3">
    <source>
        <dbReference type="PROSITE" id="PS51192"/>
    </source>
</evidence>
<evidence type="ECO:0000313" key="5">
    <source>
        <dbReference type="EMBL" id="SAL99198.1"/>
    </source>
</evidence>
<evidence type="ECO:0000256" key="1">
    <source>
        <dbReference type="ARBA" id="ARBA00022806"/>
    </source>
</evidence>
<dbReference type="GO" id="GO:0005524">
    <property type="term" value="F:ATP binding"/>
    <property type="evidence" value="ECO:0007669"/>
    <property type="project" value="InterPro"/>
</dbReference>
<dbReference type="GO" id="GO:0032042">
    <property type="term" value="P:mitochondrial DNA metabolic process"/>
    <property type="evidence" value="ECO:0007669"/>
    <property type="project" value="TreeGrafter"/>
</dbReference>
<feature type="region of interest" description="Disordered" evidence="2">
    <location>
        <begin position="444"/>
        <end position="473"/>
    </location>
</feature>
<gene>
    <name evidence="5" type="primary">ABSGL_04785.1 scaffold 5911</name>
</gene>
<dbReference type="InterPro" id="IPR027417">
    <property type="entry name" value="P-loop_NTPase"/>
</dbReference>
<evidence type="ECO:0000259" key="4">
    <source>
        <dbReference type="PROSITE" id="PS51194"/>
    </source>
</evidence>
<evidence type="ECO:0000313" key="6">
    <source>
        <dbReference type="Proteomes" id="UP000078561"/>
    </source>
</evidence>
<dbReference type="SMART" id="SM00490">
    <property type="entry name" value="HELICc"/>
    <property type="match status" value="1"/>
</dbReference>
<dbReference type="InterPro" id="IPR014001">
    <property type="entry name" value="Helicase_ATP-bd"/>
</dbReference>
<dbReference type="SUPFAM" id="SSF52540">
    <property type="entry name" value="P-loop containing nucleoside triphosphate hydrolases"/>
    <property type="match status" value="1"/>
</dbReference>
<dbReference type="STRING" id="4829.A0A168MTY3"/>
<dbReference type="PANTHER" id="PTHR47396">
    <property type="entry name" value="TYPE I RESTRICTION ENZYME ECOKI R PROTEIN"/>
    <property type="match status" value="1"/>
</dbReference>
<dbReference type="GO" id="GO:0005759">
    <property type="term" value="C:mitochondrial matrix"/>
    <property type="evidence" value="ECO:0007669"/>
    <property type="project" value="TreeGrafter"/>
</dbReference>
<dbReference type="GO" id="GO:0016787">
    <property type="term" value="F:hydrolase activity"/>
    <property type="evidence" value="ECO:0007669"/>
    <property type="project" value="InterPro"/>
</dbReference>
<dbReference type="Pfam" id="PF00271">
    <property type="entry name" value="Helicase_C"/>
    <property type="match status" value="1"/>
</dbReference>
<feature type="domain" description="Helicase C-terminal" evidence="4">
    <location>
        <begin position="293"/>
        <end position="440"/>
    </location>
</feature>
<dbReference type="InterPro" id="IPR001650">
    <property type="entry name" value="Helicase_C-like"/>
</dbReference>
<keyword evidence="1" id="KW-0347">Helicase</keyword>
<dbReference type="SMART" id="SM00487">
    <property type="entry name" value="DEXDc"/>
    <property type="match status" value="1"/>
</dbReference>
<evidence type="ECO:0000256" key="2">
    <source>
        <dbReference type="SAM" id="MobiDB-lite"/>
    </source>
</evidence>
<dbReference type="GO" id="GO:0036121">
    <property type="term" value="F:double-stranded DNA helicase activity"/>
    <property type="evidence" value="ECO:0007669"/>
    <property type="project" value="TreeGrafter"/>
</dbReference>
<dbReference type="Gene3D" id="3.40.50.300">
    <property type="entry name" value="P-loop containing nucleotide triphosphate hydrolases"/>
    <property type="match status" value="2"/>
</dbReference>
<reference evidence="5" key="1">
    <citation type="submission" date="2016-04" db="EMBL/GenBank/DDBJ databases">
        <authorList>
            <person name="Evans L.H."/>
            <person name="Alamgir A."/>
            <person name="Owens N."/>
            <person name="Weber N.D."/>
            <person name="Virtaneva K."/>
            <person name="Barbian K."/>
            <person name="Babar A."/>
            <person name="Rosenke K."/>
        </authorList>
    </citation>
    <scope>NUCLEOTIDE SEQUENCE [LARGE SCALE GENOMIC DNA]</scope>
    <source>
        <strain evidence="5">CBS 101.48</strain>
    </source>
</reference>
<sequence length="685" mass="76447">MIRTRLLAVLTYSTTHLRHSSTYLRLPRHYSSAARLPSNASPPITTLPLREYQQHCISTCLEKLKNGERRQVVSLPVGSGKTVVMANLIPSVPCPTRDATKTLVLAHRTELLEQAQRQIQRYNPTLNVVIEQGRRKADVEAADVIIASVQTLGRSGTDRLDNYDPAAFKAIIIDEAHHASASTYTRILDHFGASEPDAALLVWGCSATVRRHDGISLSKVFSNVAFHMDFLEMIEAKWLSPLKITTVETSVDLSNVGIQHQDFKQNELSQAINISERNDIIVKSWQKYTQHGGDDASLPSLRQRNATLVFAVDIAHTLALCNHFRQEGYAAEYVTSKTPTVARYDILDRFRKGEFPILVNCGILTEGTDIPSIDCILMARPTRSAVLFQQMFGRGMRLSPGKDDCLVIDFVDNFQRSGLITFPTLMGLDPKTVIQEEDVLSLEQKASEAHAQQDEDHTIHDHPPDNNNNNNQQDLTSSLLRLKITEYDDMQDFMTTSSGVSNNVRSISTNAWLAIGDQYALTVLGKGIVVLSQNDAGVWVGSFQRQISPHQQQDGGGDDNKGSKRKYAVSRKTAIPLEADTLTSAIQAADTWVRHSLLKGKHSASASSRFADYRTHPVTDKQQAILKRYKVDLQQVVNKGQAMDLITRLKLGQGKIWRQQAEAKRKQKDSIKEQRSLGILLRRPS</sequence>
<dbReference type="PROSITE" id="PS51192">
    <property type="entry name" value="HELICASE_ATP_BIND_1"/>
    <property type="match status" value="1"/>
</dbReference>
<keyword evidence="1" id="KW-0547">Nucleotide-binding</keyword>
<keyword evidence="6" id="KW-1185">Reference proteome</keyword>
<dbReference type="InParanoid" id="A0A168MTY3"/>
<dbReference type="GO" id="GO:0061749">
    <property type="term" value="F:forked DNA-dependent helicase activity"/>
    <property type="evidence" value="ECO:0007669"/>
    <property type="project" value="TreeGrafter"/>
</dbReference>
<keyword evidence="1" id="KW-0378">Hydrolase</keyword>
<dbReference type="PANTHER" id="PTHR47396:SF1">
    <property type="entry name" value="ATP-DEPENDENT HELICASE IRC3-RELATED"/>
    <property type="match status" value="1"/>
</dbReference>
<proteinExistence type="predicted"/>
<keyword evidence="1" id="KW-0067">ATP-binding</keyword>
<protein>
    <recommendedName>
        <fullName evidence="7">P-loop containing nucleoside triphosphate hydrolase protein</fullName>
    </recommendedName>
</protein>
<feature type="compositionally biased region" description="Basic and acidic residues" evidence="2">
    <location>
        <begin position="445"/>
        <end position="464"/>
    </location>
</feature>
<dbReference type="FunCoup" id="A0A168MTY3">
    <property type="interactions" value="14"/>
</dbReference>
<evidence type="ECO:0008006" key="7">
    <source>
        <dbReference type="Google" id="ProtNLM"/>
    </source>
</evidence>
<feature type="region of interest" description="Disordered" evidence="2">
    <location>
        <begin position="545"/>
        <end position="567"/>
    </location>
</feature>
<dbReference type="OMA" id="HVIDMVA"/>
<dbReference type="CDD" id="cd18799">
    <property type="entry name" value="SF2_C_EcoAI-like"/>
    <property type="match status" value="1"/>
</dbReference>
<organism evidence="5">
    <name type="scientific">Absidia glauca</name>
    <name type="common">Pin mould</name>
    <dbReference type="NCBI Taxonomy" id="4829"/>
    <lineage>
        <taxon>Eukaryota</taxon>
        <taxon>Fungi</taxon>
        <taxon>Fungi incertae sedis</taxon>
        <taxon>Mucoromycota</taxon>
        <taxon>Mucoromycotina</taxon>
        <taxon>Mucoromycetes</taxon>
        <taxon>Mucorales</taxon>
        <taxon>Cunninghamellaceae</taxon>
        <taxon>Absidia</taxon>
    </lineage>
</organism>
<name>A0A168MTY3_ABSGL</name>
<dbReference type="GO" id="GO:0070125">
    <property type="term" value="P:mitochondrial translational elongation"/>
    <property type="evidence" value="ECO:0007669"/>
    <property type="project" value="TreeGrafter"/>
</dbReference>
<dbReference type="PROSITE" id="PS51194">
    <property type="entry name" value="HELICASE_CTER"/>
    <property type="match status" value="1"/>
</dbReference>
<accession>A0A168MTY3</accession>